<proteinExistence type="predicted"/>
<dbReference type="InterPro" id="IPR038911">
    <property type="entry name" value="SCLT1"/>
</dbReference>
<dbReference type="VEuPathDB" id="AmoebaDB:NF0123150"/>
<comment type="caution">
    <text evidence="3">The sequence shown here is derived from an EMBL/GenBank/DDBJ whole genome shotgun (WGS) entry which is preliminary data.</text>
</comment>
<dbReference type="GO" id="GO:0060271">
    <property type="term" value="P:cilium assembly"/>
    <property type="evidence" value="ECO:0007669"/>
    <property type="project" value="TreeGrafter"/>
</dbReference>
<dbReference type="VEuPathDB" id="AmoebaDB:NfTy_083040"/>
<dbReference type="RefSeq" id="XP_044561322.1">
    <property type="nucleotide sequence ID" value="XM_044707930.1"/>
</dbReference>
<dbReference type="AlphaFoldDB" id="A0A6A5BUM2"/>
<protein>
    <submittedName>
        <fullName evidence="3">Uncharacterized protein</fullName>
    </submittedName>
</protein>
<dbReference type="EMBL" id="VFQX01000037">
    <property type="protein sequence ID" value="KAF0976609.1"/>
    <property type="molecule type" value="Genomic_DNA"/>
</dbReference>
<dbReference type="Proteomes" id="UP000444721">
    <property type="component" value="Unassembled WGS sequence"/>
</dbReference>
<feature type="region of interest" description="Disordered" evidence="2">
    <location>
        <begin position="523"/>
        <end position="549"/>
    </location>
</feature>
<feature type="coiled-coil region" evidence="1">
    <location>
        <begin position="86"/>
        <end position="113"/>
    </location>
</feature>
<dbReference type="OMA" id="QEHACDD"/>
<feature type="compositionally biased region" description="Basic and acidic residues" evidence="2">
    <location>
        <begin position="525"/>
        <end position="538"/>
    </location>
</feature>
<gene>
    <name evidence="3" type="ORF">FDP41_004508</name>
</gene>
<name>A0A6A5BUM2_NAEFO</name>
<keyword evidence="1" id="KW-0175">Coiled coil</keyword>
<keyword evidence="4" id="KW-1185">Reference proteome</keyword>
<dbReference type="OrthoDB" id="10257957at2759"/>
<evidence type="ECO:0000256" key="2">
    <source>
        <dbReference type="SAM" id="MobiDB-lite"/>
    </source>
</evidence>
<accession>A0A6A5BUM2</accession>
<evidence type="ECO:0000313" key="4">
    <source>
        <dbReference type="Proteomes" id="UP000444721"/>
    </source>
</evidence>
<sequence>MTSFLTTERSSLKGLGGNLMSISSSPIIGGPQLERDQKHFPFARSTVDMKEVDRNHKDLVVPSNRTDDPFREIQSTPDVLSCKTKVNELEVQIDYLKDVVQRLSDELARYQVKYPPIAPEHSDSIIVAPWFFDSQHMNPLLVSYDHRIMELSNEIKLYKEKIESLNAEVKSVSLENEELQQNLKNLIEKQISKNNEQSSVIPFHIPSEEWDELQQRVELLDRENKLLLEEQRELQNEIDRLRNENRRSFSESNPLVPGDSDRVKLMLESAKKKISLLQKEKDDLKRDTRRMKQLEHEMADLERALSASNQRCKLLDDELEKHKSIIDDLQHERKRLFQTEKTMNIKDIEMNELRERYSLSLREMDDLKEEKGKLLLEMSQMEQRIVAHQQNEFEALQKVKETMELLETTKLERDSVRTAVKNKEQEIERLEEKIKKLTQDYTDRYKRMSSHFQEKHNESLQALEDQLKQVQLENGHLKSDLDRLKREKKTCEDELVKVIKAAETEQLNSPFVINDLNQQITQLTNERDESERQYERLRNSQKRTQQQWEQEREQLNAKYNEMQKRFISLESEAEEQRQINMRLNEHISRLEQQCQNLKFEKEEIERSLRDNLRSQQELSSNEIRDVKKKLQITIEEYNKAQNTIQQLSLKHQKEHIYWKEEFSKMKEKKEKELYDMTSMVEQLTRRNQEMEGKIKLLLKKEEELLNHKKDLHIRADKLTIYLERMKRERDMLAKQIEGRGVSEISFGYE</sequence>
<dbReference type="PANTHER" id="PTHR35970">
    <property type="entry name" value="SODIUM CHANNEL AND CLATHRIN LINKER 1"/>
    <property type="match status" value="1"/>
</dbReference>
<dbReference type="GO" id="GO:0005814">
    <property type="term" value="C:centriole"/>
    <property type="evidence" value="ECO:0007669"/>
    <property type="project" value="TreeGrafter"/>
</dbReference>
<organism evidence="3 4">
    <name type="scientific">Naegleria fowleri</name>
    <name type="common">Brain eating amoeba</name>
    <dbReference type="NCBI Taxonomy" id="5763"/>
    <lineage>
        <taxon>Eukaryota</taxon>
        <taxon>Discoba</taxon>
        <taxon>Heterolobosea</taxon>
        <taxon>Tetramitia</taxon>
        <taxon>Eutetramitia</taxon>
        <taxon>Vahlkampfiidae</taxon>
        <taxon>Naegleria</taxon>
    </lineage>
</organism>
<evidence type="ECO:0000256" key="1">
    <source>
        <dbReference type="SAM" id="Coils"/>
    </source>
</evidence>
<dbReference type="GeneID" id="68111726"/>
<evidence type="ECO:0000313" key="3">
    <source>
        <dbReference type="EMBL" id="KAF0976609.1"/>
    </source>
</evidence>
<reference evidence="3 4" key="1">
    <citation type="journal article" date="2019" name="Sci. Rep.">
        <title>Nanopore sequencing improves the draft genome of the human pathogenic amoeba Naegleria fowleri.</title>
        <authorList>
            <person name="Liechti N."/>
            <person name="Schurch N."/>
            <person name="Bruggmann R."/>
            <person name="Wittwer M."/>
        </authorList>
    </citation>
    <scope>NUCLEOTIDE SEQUENCE [LARGE SCALE GENOMIC DNA]</scope>
    <source>
        <strain evidence="3 4">ATCC 30894</strain>
    </source>
</reference>
<dbReference type="PANTHER" id="PTHR35970:SF1">
    <property type="entry name" value="SODIUM CHANNEL AND CLATHRIN LINKER 1"/>
    <property type="match status" value="1"/>
</dbReference>
<dbReference type="VEuPathDB" id="AmoebaDB:FDP41_004508"/>